<comment type="similarity">
    <text evidence="2">Belongs to the amino acid-polyamine-organocation (APC) superfamily. Basic amino acid/polyamine antiporter (APA) (TC 2.A.3.2) family.</text>
</comment>
<dbReference type="GO" id="GO:0022857">
    <property type="term" value="F:transmembrane transporter activity"/>
    <property type="evidence" value="ECO:0007669"/>
    <property type="project" value="InterPro"/>
</dbReference>
<proteinExistence type="inferred from homology"/>
<evidence type="ECO:0000313" key="11">
    <source>
        <dbReference type="Proteomes" id="UP000199673"/>
    </source>
</evidence>
<feature type="transmembrane region" description="Helical" evidence="9">
    <location>
        <begin position="372"/>
        <end position="389"/>
    </location>
</feature>
<dbReference type="Gene3D" id="1.20.1740.10">
    <property type="entry name" value="Amino acid/polyamine transporter I"/>
    <property type="match status" value="1"/>
</dbReference>
<dbReference type="Proteomes" id="UP000199673">
    <property type="component" value="Unassembled WGS sequence"/>
</dbReference>
<feature type="transmembrane region" description="Helical" evidence="9">
    <location>
        <begin position="120"/>
        <end position="141"/>
    </location>
</feature>
<evidence type="ECO:0000256" key="1">
    <source>
        <dbReference type="ARBA" id="ARBA00004651"/>
    </source>
</evidence>
<evidence type="ECO:0000256" key="7">
    <source>
        <dbReference type="ARBA" id="ARBA00023136"/>
    </source>
</evidence>
<dbReference type="Pfam" id="PF13520">
    <property type="entry name" value="AA_permease_2"/>
    <property type="match status" value="1"/>
</dbReference>
<evidence type="ECO:0000256" key="6">
    <source>
        <dbReference type="ARBA" id="ARBA00022989"/>
    </source>
</evidence>
<accession>A0A1I7AFY9</accession>
<evidence type="ECO:0000256" key="2">
    <source>
        <dbReference type="ARBA" id="ARBA00008220"/>
    </source>
</evidence>
<feature type="transmembrane region" description="Helical" evidence="9">
    <location>
        <begin position="260"/>
        <end position="281"/>
    </location>
</feature>
<keyword evidence="6 9" id="KW-1133">Transmembrane helix</keyword>
<feature type="transmembrane region" description="Helical" evidence="9">
    <location>
        <begin position="190"/>
        <end position="207"/>
    </location>
</feature>
<evidence type="ECO:0000256" key="4">
    <source>
        <dbReference type="ARBA" id="ARBA00022475"/>
    </source>
</evidence>
<feature type="transmembrane region" description="Helical" evidence="9">
    <location>
        <begin position="38"/>
        <end position="60"/>
    </location>
</feature>
<feature type="transmembrane region" description="Helical" evidence="9">
    <location>
        <begin position="12"/>
        <end position="32"/>
    </location>
</feature>
<feature type="transmembrane region" description="Helical" evidence="9">
    <location>
        <begin position="339"/>
        <end position="360"/>
    </location>
</feature>
<feature type="transmembrane region" description="Helical" evidence="9">
    <location>
        <begin position="401"/>
        <end position="418"/>
    </location>
</feature>
<feature type="transmembrane region" description="Helical" evidence="9">
    <location>
        <begin position="153"/>
        <end position="170"/>
    </location>
</feature>
<dbReference type="OrthoDB" id="9806937at2"/>
<evidence type="ECO:0000256" key="3">
    <source>
        <dbReference type="ARBA" id="ARBA00021069"/>
    </source>
</evidence>
<protein>
    <recommendedName>
        <fullName evidence="3">Arginine/agmatine antiporter</fullName>
    </recommendedName>
</protein>
<dbReference type="EMBL" id="FPBF01000002">
    <property type="protein sequence ID" value="SFT73803.1"/>
    <property type="molecule type" value="Genomic_DNA"/>
</dbReference>
<keyword evidence="7 9" id="KW-0472">Membrane</keyword>
<keyword evidence="4" id="KW-1003">Cell membrane</keyword>
<evidence type="ECO:0000256" key="9">
    <source>
        <dbReference type="SAM" id="Phobius"/>
    </source>
</evidence>
<dbReference type="PANTHER" id="PTHR42770:SF18">
    <property type="entry name" value="ARGININE_AGMATINE ANTIPORTER"/>
    <property type="match status" value="1"/>
</dbReference>
<evidence type="ECO:0000313" key="10">
    <source>
        <dbReference type="EMBL" id="SFT73803.1"/>
    </source>
</evidence>
<reference evidence="11" key="1">
    <citation type="submission" date="2016-10" db="EMBL/GenBank/DDBJ databases">
        <authorList>
            <person name="Varghese N."/>
            <person name="Submissions S."/>
        </authorList>
    </citation>
    <scope>NUCLEOTIDE SEQUENCE [LARGE SCALE GENOMIC DNA]</scope>
    <source>
        <strain evidence="11">DSM 23445</strain>
    </source>
</reference>
<dbReference type="GO" id="GO:0005886">
    <property type="term" value="C:plasma membrane"/>
    <property type="evidence" value="ECO:0007669"/>
    <property type="project" value="UniProtKB-SubCell"/>
</dbReference>
<sequence>MLKRGIRRWDLVFLIINSVIGAGIFGLPAKAFALSGPYSLLAFGVCAVVMLVLILVFMEVSSRFDRTGGPYLYIKEAFGNIPAFAVGWVLMLTRLFSYATLVNLLVIYMSFFSPVFQEEWMRILMIVGITGVLTGINLLGIKDSTRTTNILTVSKLVPLTIFIVIGLFFLNAEAFDFSSPPPMPEFANSALLLIFAFGGFEAGLVISGEVENPRKNLPYALMTGALIITVFYVLIQVVAIGTLPDLATSDKPLADAASRIMGYGGGLFITIGAIVSILGTLNVQILSGSRLPFALSESQQFPKIFSFIHLRFRTPSVAVLFFAFLIIIVATVWDFMGSLAISVIARLLIYLLVCGALIRLRKSQPDADYYKLKFGIPLAIAGMVATIWLLSSTQIEEITDMALWTGLGFVIYGVHKIFSRKKSVE</sequence>
<comment type="subcellular location">
    <subcellularLocation>
        <location evidence="1">Cell membrane</location>
        <topology evidence="1">Multi-pass membrane protein</topology>
    </subcellularLocation>
</comment>
<evidence type="ECO:0000256" key="8">
    <source>
        <dbReference type="ARBA" id="ARBA00045636"/>
    </source>
</evidence>
<evidence type="ECO:0000256" key="5">
    <source>
        <dbReference type="ARBA" id="ARBA00022692"/>
    </source>
</evidence>
<dbReference type="STRING" id="305507.SAMN04489724_1935"/>
<dbReference type="AlphaFoldDB" id="A0A1I7AFY9"/>
<feature type="transmembrane region" description="Helical" evidence="9">
    <location>
        <begin position="312"/>
        <end position="333"/>
    </location>
</feature>
<dbReference type="PIRSF" id="PIRSF006060">
    <property type="entry name" value="AA_transporter"/>
    <property type="match status" value="1"/>
</dbReference>
<comment type="function">
    <text evidence="8">Major component of the acid-resistance (AR) system allowing enteric pathogens to survive the acidic environment in the stomach. Exchanges extracellular arginine for its intracellular decarboxylation product agmatine (Agm) thereby expelling intracellular protons. Probably undergoes several conformational states in order to translocate the substrate across the membrane; keeps the substrate accessible to only 1 side of the membrane at a time by opening and closing 3 membrane-internal gates.</text>
</comment>
<organism evidence="10 11">
    <name type="scientific">Algoriphagus locisalis</name>
    <dbReference type="NCBI Taxonomy" id="305507"/>
    <lineage>
        <taxon>Bacteria</taxon>
        <taxon>Pseudomonadati</taxon>
        <taxon>Bacteroidota</taxon>
        <taxon>Cytophagia</taxon>
        <taxon>Cytophagales</taxon>
        <taxon>Cyclobacteriaceae</taxon>
        <taxon>Algoriphagus</taxon>
    </lineage>
</organism>
<keyword evidence="11" id="KW-1185">Reference proteome</keyword>
<name>A0A1I7AFY9_9BACT</name>
<feature type="transmembrane region" description="Helical" evidence="9">
    <location>
        <begin position="219"/>
        <end position="240"/>
    </location>
</feature>
<feature type="transmembrane region" description="Helical" evidence="9">
    <location>
        <begin position="81"/>
        <end position="108"/>
    </location>
</feature>
<gene>
    <name evidence="10" type="ORF">SAMN04489724_1935</name>
</gene>
<keyword evidence="5 9" id="KW-0812">Transmembrane</keyword>
<dbReference type="InterPro" id="IPR002293">
    <property type="entry name" value="AA/rel_permease1"/>
</dbReference>
<dbReference type="PANTHER" id="PTHR42770">
    <property type="entry name" value="AMINO ACID TRANSPORTER-RELATED"/>
    <property type="match status" value="1"/>
</dbReference>
<dbReference type="RefSeq" id="WP_091692450.1">
    <property type="nucleotide sequence ID" value="NZ_FPBF01000002.1"/>
</dbReference>
<dbReference type="InterPro" id="IPR050367">
    <property type="entry name" value="APC_superfamily"/>
</dbReference>